<evidence type="ECO:0000313" key="2">
    <source>
        <dbReference type="Proteomes" id="UP000828941"/>
    </source>
</evidence>
<dbReference type="EMBL" id="CM039428">
    <property type="protein sequence ID" value="KAI4351096.1"/>
    <property type="molecule type" value="Genomic_DNA"/>
</dbReference>
<proteinExistence type="predicted"/>
<sequence length="193" mass="21336">MDNQNSAQGSDGSKDLIESNSEPIVDSTAKPNSKTDSITKNKEPKATKKVPPNNFPSNVKSLLSTGIFDGVPVKYVSWSREKSLKGVIKGTGYLCSCDDCKESKALNAYEFERHAGAKTKHPNNHIYFGNGKTIYAVVQELKNTPQDMLFDAIQNVTGSAINQKNFRIWKASYQAATRELQRIYGKDEVVIPC</sequence>
<evidence type="ECO:0000313" key="1">
    <source>
        <dbReference type="EMBL" id="KAI4351096.1"/>
    </source>
</evidence>
<comment type="caution">
    <text evidence="1">The sequence shown here is derived from an EMBL/GenBank/DDBJ whole genome shotgun (WGS) entry which is preliminary data.</text>
</comment>
<organism evidence="1 2">
    <name type="scientific">Bauhinia variegata</name>
    <name type="common">Purple orchid tree</name>
    <name type="synonym">Phanera variegata</name>
    <dbReference type="NCBI Taxonomy" id="167791"/>
    <lineage>
        <taxon>Eukaryota</taxon>
        <taxon>Viridiplantae</taxon>
        <taxon>Streptophyta</taxon>
        <taxon>Embryophyta</taxon>
        <taxon>Tracheophyta</taxon>
        <taxon>Spermatophyta</taxon>
        <taxon>Magnoliopsida</taxon>
        <taxon>eudicotyledons</taxon>
        <taxon>Gunneridae</taxon>
        <taxon>Pentapetalae</taxon>
        <taxon>rosids</taxon>
        <taxon>fabids</taxon>
        <taxon>Fabales</taxon>
        <taxon>Fabaceae</taxon>
        <taxon>Cercidoideae</taxon>
        <taxon>Cercideae</taxon>
        <taxon>Bauhiniinae</taxon>
        <taxon>Bauhinia</taxon>
    </lineage>
</organism>
<reference evidence="1 2" key="1">
    <citation type="journal article" date="2022" name="DNA Res.">
        <title>Chromosomal-level genome assembly of the orchid tree Bauhinia variegata (Leguminosae; Cercidoideae) supports the allotetraploid origin hypothesis of Bauhinia.</title>
        <authorList>
            <person name="Zhong Y."/>
            <person name="Chen Y."/>
            <person name="Zheng D."/>
            <person name="Pang J."/>
            <person name="Liu Y."/>
            <person name="Luo S."/>
            <person name="Meng S."/>
            <person name="Qian L."/>
            <person name="Wei D."/>
            <person name="Dai S."/>
            <person name="Zhou R."/>
        </authorList>
    </citation>
    <scope>NUCLEOTIDE SEQUENCE [LARGE SCALE GENOMIC DNA]</scope>
    <source>
        <strain evidence="1">BV-YZ2020</strain>
    </source>
</reference>
<dbReference type="Proteomes" id="UP000828941">
    <property type="component" value="Chromosome 3"/>
</dbReference>
<gene>
    <name evidence="1" type="ORF">L6164_005482</name>
</gene>
<accession>A0ACB9PRG4</accession>
<name>A0ACB9PRG4_BAUVA</name>
<protein>
    <submittedName>
        <fullName evidence="1">Uncharacterized protein</fullName>
    </submittedName>
</protein>
<keyword evidence="2" id="KW-1185">Reference proteome</keyword>